<dbReference type="Proteomes" id="UP000241394">
    <property type="component" value="Unassembled WGS sequence"/>
</dbReference>
<accession>A0A2R6NWL1</accession>
<keyword evidence="3" id="KW-1185">Reference proteome</keyword>
<gene>
    <name evidence="2" type="ORF">CEY00_Acc33690</name>
</gene>
<dbReference type="OrthoDB" id="1741160at2759"/>
<organism evidence="2 3">
    <name type="scientific">Actinidia chinensis var. chinensis</name>
    <name type="common">Chinese soft-hair kiwi</name>
    <dbReference type="NCBI Taxonomy" id="1590841"/>
    <lineage>
        <taxon>Eukaryota</taxon>
        <taxon>Viridiplantae</taxon>
        <taxon>Streptophyta</taxon>
        <taxon>Embryophyta</taxon>
        <taxon>Tracheophyta</taxon>
        <taxon>Spermatophyta</taxon>
        <taxon>Magnoliopsida</taxon>
        <taxon>eudicotyledons</taxon>
        <taxon>Gunneridae</taxon>
        <taxon>Pentapetalae</taxon>
        <taxon>asterids</taxon>
        <taxon>Ericales</taxon>
        <taxon>Actinidiaceae</taxon>
        <taxon>Actinidia</taxon>
    </lineage>
</organism>
<evidence type="ECO:0000256" key="1">
    <source>
        <dbReference type="SAM" id="MobiDB-lite"/>
    </source>
</evidence>
<protein>
    <submittedName>
        <fullName evidence="2">Aconitate hydratase</fullName>
    </submittedName>
</protein>
<proteinExistence type="predicted"/>
<dbReference type="AlphaFoldDB" id="A0A2R6NWL1"/>
<reference evidence="3" key="2">
    <citation type="journal article" date="2018" name="BMC Genomics">
        <title>A manually annotated Actinidia chinensis var. chinensis (kiwifruit) genome highlights the challenges associated with draft genomes and gene prediction in plants.</title>
        <authorList>
            <person name="Pilkington S.M."/>
            <person name="Crowhurst R."/>
            <person name="Hilario E."/>
            <person name="Nardozza S."/>
            <person name="Fraser L."/>
            <person name="Peng Y."/>
            <person name="Gunaseelan K."/>
            <person name="Simpson R."/>
            <person name="Tahir J."/>
            <person name="Deroles S.C."/>
            <person name="Templeton K."/>
            <person name="Luo Z."/>
            <person name="Davy M."/>
            <person name="Cheng C."/>
            <person name="McNeilage M."/>
            <person name="Scaglione D."/>
            <person name="Liu Y."/>
            <person name="Zhang Q."/>
            <person name="Datson P."/>
            <person name="De Silva N."/>
            <person name="Gardiner S.E."/>
            <person name="Bassett H."/>
            <person name="Chagne D."/>
            <person name="McCallum J."/>
            <person name="Dzierzon H."/>
            <person name="Deng C."/>
            <person name="Wang Y.Y."/>
            <person name="Barron L."/>
            <person name="Manako K."/>
            <person name="Bowen J."/>
            <person name="Foster T.M."/>
            <person name="Erridge Z.A."/>
            <person name="Tiffin H."/>
            <person name="Waite C.N."/>
            <person name="Davies K.M."/>
            <person name="Grierson E.P."/>
            <person name="Laing W.A."/>
            <person name="Kirk R."/>
            <person name="Chen X."/>
            <person name="Wood M."/>
            <person name="Montefiori M."/>
            <person name="Brummell D.A."/>
            <person name="Schwinn K.E."/>
            <person name="Catanach A."/>
            <person name="Fullerton C."/>
            <person name="Li D."/>
            <person name="Meiyalaghan S."/>
            <person name="Nieuwenhuizen N."/>
            <person name="Read N."/>
            <person name="Prakash R."/>
            <person name="Hunter D."/>
            <person name="Zhang H."/>
            <person name="McKenzie M."/>
            <person name="Knabel M."/>
            <person name="Harris A."/>
            <person name="Allan A.C."/>
            <person name="Gleave A."/>
            <person name="Chen A."/>
            <person name="Janssen B.J."/>
            <person name="Plunkett B."/>
            <person name="Ampomah-Dwamena C."/>
            <person name="Voogd C."/>
            <person name="Leif D."/>
            <person name="Lafferty D."/>
            <person name="Souleyre E.J.F."/>
            <person name="Varkonyi-Gasic E."/>
            <person name="Gambi F."/>
            <person name="Hanley J."/>
            <person name="Yao J.L."/>
            <person name="Cheung J."/>
            <person name="David K.M."/>
            <person name="Warren B."/>
            <person name="Marsh K."/>
            <person name="Snowden K.C."/>
            <person name="Lin-Wang K."/>
            <person name="Brian L."/>
            <person name="Martinez-Sanchez M."/>
            <person name="Wang M."/>
            <person name="Ileperuma N."/>
            <person name="Macnee N."/>
            <person name="Campin R."/>
            <person name="McAtee P."/>
            <person name="Drummond R.S.M."/>
            <person name="Espley R.V."/>
            <person name="Ireland H.S."/>
            <person name="Wu R."/>
            <person name="Atkinson R.G."/>
            <person name="Karunairetnam S."/>
            <person name="Bulley S."/>
            <person name="Chunkath S."/>
            <person name="Hanley Z."/>
            <person name="Storey R."/>
            <person name="Thrimawithana A.H."/>
            <person name="Thomson S."/>
            <person name="David C."/>
            <person name="Testolin R."/>
            <person name="Huang H."/>
            <person name="Hellens R.P."/>
            <person name="Schaffer R.J."/>
        </authorList>
    </citation>
    <scope>NUCLEOTIDE SEQUENCE [LARGE SCALE GENOMIC DNA]</scope>
    <source>
        <strain evidence="3">cv. Red5</strain>
    </source>
</reference>
<evidence type="ECO:0000313" key="2">
    <source>
        <dbReference type="EMBL" id="PSR78366.1"/>
    </source>
</evidence>
<name>A0A2R6NWL1_ACTCC</name>
<dbReference type="Gramene" id="PSR78366">
    <property type="protein sequence ID" value="PSR78366"/>
    <property type="gene ID" value="CEY00_Acc33690"/>
</dbReference>
<feature type="region of interest" description="Disordered" evidence="1">
    <location>
        <begin position="14"/>
        <end position="49"/>
    </location>
</feature>
<dbReference type="EMBL" id="NKQK01000287">
    <property type="protein sequence ID" value="PSR78366.1"/>
    <property type="molecule type" value="Genomic_DNA"/>
</dbReference>
<evidence type="ECO:0000313" key="3">
    <source>
        <dbReference type="Proteomes" id="UP000241394"/>
    </source>
</evidence>
<reference evidence="2 3" key="1">
    <citation type="submission" date="2017-07" db="EMBL/GenBank/DDBJ databases">
        <title>An improved, manually edited Actinidia chinensis var. chinensis (kiwifruit) genome highlights the challenges associated with draft genomes and gene prediction in plants.</title>
        <authorList>
            <person name="Pilkington S."/>
            <person name="Crowhurst R."/>
            <person name="Hilario E."/>
            <person name="Nardozza S."/>
            <person name="Fraser L."/>
            <person name="Peng Y."/>
            <person name="Gunaseelan K."/>
            <person name="Simpson R."/>
            <person name="Tahir J."/>
            <person name="Deroles S."/>
            <person name="Templeton K."/>
            <person name="Luo Z."/>
            <person name="Davy M."/>
            <person name="Cheng C."/>
            <person name="Mcneilage M."/>
            <person name="Scaglione D."/>
            <person name="Liu Y."/>
            <person name="Zhang Q."/>
            <person name="Datson P."/>
            <person name="De Silva N."/>
            <person name="Gardiner S."/>
            <person name="Bassett H."/>
            <person name="Chagne D."/>
            <person name="Mccallum J."/>
            <person name="Dzierzon H."/>
            <person name="Deng C."/>
            <person name="Wang Y.-Y."/>
            <person name="Barron N."/>
            <person name="Manako K."/>
            <person name="Bowen J."/>
            <person name="Foster T."/>
            <person name="Erridge Z."/>
            <person name="Tiffin H."/>
            <person name="Waite C."/>
            <person name="Davies K."/>
            <person name="Grierson E."/>
            <person name="Laing W."/>
            <person name="Kirk R."/>
            <person name="Chen X."/>
            <person name="Wood M."/>
            <person name="Montefiori M."/>
            <person name="Brummell D."/>
            <person name="Schwinn K."/>
            <person name="Catanach A."/>
            <person name="Fullerton C."/>
            <person name="Li D."/>
            <person name="Meiyalaghan S."/>
            <person name="Nieuwenhuizen N."/>
            <person name="Read N."/>
            <person name="Prakash R."/>
            <person name="Hunter D."/>
            <person name="Zhang H."/>
            <person name="Mckenzie M."/>
            <person name="Knabel M."/>
            <person name="Harris A."/>
            <person name="Allan A."/>
            <person name="Chen A."/>
            <person name="Janssen B."/>
            <person name="Plunkett B."/>
            <person name="Dwamena C."/>
            <person name="Voogd C."/>
            <person name="Leif D."/>
            <person name="Lafferty D."/>
            <person name="Souleyre E."/>
            <person name="Varkonyi-Gasic E."/>
            <person name="Gambi F."/>
            <person name="Hanley J."/>
            <person name="Yao J.-L."/>
            <person name="Cheung J."/>
            <person name="David K."/>
            <person name="Warren B."/>
            <person name="Marsh K."/>
            <person name="Snowden K."/>
            <person name="Lin-Wang K."/>
            <person name="Brian L."/>
            <person name="Martinez-Sanchez M."/>
            <person name="Wang M."/>
            <person name="Ileperuma N."/>
            <person name="Macnee N."/>
            <person name="Campin R."/>
            <person name="Mcatee P."/>
            <person name="Drummond R."/>
            <person name="Espley R."/>
            <person name="Ireland H."/>
            <person name="Wu R."/>
            <person name="Atkinson R."/>
            <person name="Karunairetnam S."/>
            <person name="Bulley S."/>
            <person name="Chunkath S."/>
            <person name="Hanley Z."/>
            <person name="Storey R."/>
            <person name="Thrimawithana A."/>
            <person name="Thomson S."/>
            <person name="David C."/>
            <person name="Testolin R."/>
        </authorList>
    </citation>
    <scope>NUCLEOTIDE SEQUENCE [LARGE SCALE GENOMIC DNA]</scope>
    <source>
        <strain evidence="3">cv. Red5</strain>
        <tissue evidence="2">Young leaf</tissue>
    </source>
</reference>
<comment type="caution">
    <text evidence="2">The sequence shown here is derived from an EMBL/GenBank/DDBJ whole genome shotgun (WGS) entry which is preliminary data.</text>
</comment>
<sequence length="109" mass="11794">MYKMAYSSAALRRASRARISSPSSSHSLSSSSSSLSGDVSSSPPHSYSSFSNQYRSFSFSAALRHIRSSAPRWSHGGDWKSPASLTVQIRTAAPCIDRFERTIATMGTV</sequence>
<dbReference type="InParanoid" id="A0A2R6NWL1"/>
<dbReference type="STRING" id="1590841.A0A2R6NWL1"/>